<dbReference type="InterPro" id="IPR015856">
    <property type="entry name" value="ABC_transpr_CbiO/EcfA_su"/>
</dbReference>
<feature type="region of interest" description="Disordered" evidence="13">
    <location>
        <begin position="39"/>
        <end position="91"/>
    </location>
</feature>
<keyword evidence="2" id="KW-0963">Cytoplasm</keyword>
<gene>
    <name evidence="16" type="ORF">ACHAXA_006360</name>
</gene>
<dbReference type="GO" id="GO:0016787">
    <property type="term" value="F:hydrolase activity"/>
    <property type="evidence" value="ECO:0007669"/>
    <property type="project" value="UniProtKB-KW"/>
</dbReference>
<dbReference type="InterPro" id="IPR051309">
    <property type="entry name" value="ABCF_ATPase"/>
</dbReference>
<evidence type="ECO:0000256" key="12">
    <source>
        <dbReference type="SAM" id="Coils"/>
    </source>
</evidence>
<dbReference type="InterPro" id="IPR003439">
    <property type="entry name" value="ABC_transporter-like_ATP-bd"/>
</dbReference>
<dbReference type="InterPro" id="IPR032781">
    <property type="entry name" value="ABC_tran_Xtn"/>
</dbReference>
<organism evidence="16 17">
    <name type="scientific">Cyclostephanos tholiformis</name>
    <dbReference type="NCBI Taxonomy" id="382380"/>
    <lineage>
        <taxon>Eukaryota</taxon>
        <taxon>Sar</taxon>
        <taxon>Stramenopiles</taxon>
        <taxon>Ochrophyta</taxon>
        <taxon>Bacillariophyta</taxon>
        <taxon>Coscinodiscophyceae</taxon>
        <taxon>Thalassiosirophycidae</taxon>
        <taxon>Stephanodiscales</taxon>
        <taxon>Stephanodiscaceae</taxon>
        <taxon>Cyclostephanos</taxon>
    </lineage>
</organism>
<accession>A0ABD3RB42</accession>
<dbReference type="PROSITE" id="PS00211">
    <property type="entry name" value="ABC_TRANSPORTER_1"/>
    <property type="match status" value="2"/>
</dbReference>
<evidence type="ECO:0000256" key="13">
    <source>
        <dbReference type="SAM" id="MobiDB-lite"/>
    </source>
</evidence>
<evidence type="ECO:0000256" key="2">
    <source>
        <dbReference type="ARBA" id="ARBA00022490"/>
    </source>
</evidence>
<dbReference type="InterPro" id="IPR003593">
    <property type="entry name" value="AAA+_ATPase"/>
</dbReference>
<evidence type="ECO:0000256" key="8">
    <source>
        <dbReference type="ARBA" id="ARBA00022840"/>
    </source>
</evidence>
<dbReference type="PANTHER" id="PTHR42855">
    <property type="entry name" value="ABC TRANSPORTER ATP-BINDING SUBUNIT"/>
    <property type="match status" value="1"/>
</dbReference>
<feature type="compositionally biased region" description="Low complexity" evidence="13">
    <location>
        <begin position="62"/>
        <end position="73"/>
    </location>
</feature>
<evidence type="ECO:0000256" key="3">
    <source>
        <dbReference type="ARBA" id="ARBA00022555"/>
    </source>
</evidence>
<keyword evidence="11" id="KW-0648">Protein biosynthesis</keyword>
<dbReference type="GO" id="GO:0005524">
    <property type="term" value="F:ATP binding"/>
    <property type="evidence" value="ECO:0007669"/>
    <property type="project" value="UniProtKB-KW"/>
</dbReference>
<evidence type="ECO:0000259" key="15">
    <source>
        <dbReference type="PROSITE" id="PS50893"/>
    </source>
</evidence>
<evidence type="ECO:0000256" key="14">
    <source>
        <dbReference type="SAM" id="SignalP"/>
    </source>
</evidence>
<proteinExistence type="predicted"/>
<evidence type="ECO:0000313" key="17">
    <source>
        <dbReference type="Proteomes" id="UP001530377"/>
    </source>
</evidence>
<evidence type="ECO:0000256" key="11">
    <source>
        <dbReference type="ARBA" id="ARBA00022917"/>
    </source>
</evidence>
<keyword evidence="17" id="KW-1185">Reference proteome</keyword>
<dbReference type="SMART" id="SM00382">
    <property type="entry name" value="AAA"/>
    <property type="match status" value="2"/>
</dbReference>
<dbReference type="CDD" id="cd03221">
    <property type="entry name" value="ABCF_EF-3"/>
    <property type="match status" value="1"/>
</dbReference>
<keyword evidence="7" id="KW-0378">Hydrolase</keyword>
<dbReference type="Pfam" id="PF00005">
    <property type="entry name" value="ABC_tran"/>
    <property type="match status" value="2"/>
</dbReference>
<keyword evidence="3" id="KW-0820">tRNA-binding</keyword>
<evidence type="ECO:0000256" key="4">
    <source>
        <dbReference type="ARBA" id="ARBA00022730"/>
    </source>
</evidence>
<dbReference type="SUPFAM" id="SSF52540">
    <property type="entry name" value="P-loop containing nucleoside triphosphate hydrolases"/>
    <property type="match status" value="2"/>
</dbReference>
<feature type="coiled-coil region" evidence="12">
    <location>
        <begin position="750"/>
        <end position="809"/>
    </location>
</feature>
<feature type="domain" description="ABC transporter" evidence="15">
    <location>
        <begin position="483"/>
        <end position="703"/>
    </location>
</feature>
<dbReference type="EMBL" id="JALLPB020000346">
    <property type="protein sequence ID" value="KAL3810220.1"/>
    <property type="molecule type" value="Genomic_DNA"/>
</dbReference>
<dbReference type="FunFam" id="3.40.50.300:FF:000011">
    <property type="entry name" value="Putative ABC transporter ATP-binding component"/>
    <property type="match status" value="1"/>
</dbReference>
<evidence type="ECO:0000256" key="5">
    <source>
        <dbReference type="ARBA" id="ARBA00022737"/>
    </source>
</evidence>
<keyword evidence="10" id="KW-0694">RNA-binding</keyword>
<dbReference type="PROSITE" id="PS51257">
    <property type="entry name" value="PROKAR_LIPOPROTEIN"/>
    <property type="match status" value="1"/>
</dbReference>
<dbReference type="GO" id="GO:0006412">
    <property type="term" value="P:translation"/>
    <property type="evidence" value="ECO:0007669"/>
    <property type="project" value="UniProtKB-KW"/>
</dbReference>
<dbReference type="GO" id="GO:0019843">
    <property type="term" value="F:rRNA binding"/>
    <property type="evidence" value="ECO:0007669"/>
    <property type="project" value="UniProtKB-KW"/>
</dbReference>
<dbReference type="PROSITE" id="PS50893">
    <property type="entry name" value="ABC_TRANSPORTER_2"/>
    <property type="match status" value="2"/>
</dbReference>
<dbReference type="FunFam" id="3.40.50.300:FF:000183">
    <property type="entry name" value="ABC transporter ATP-binding protein yjjK"/>
    <property type="match status" value="1"/>
</dbReference>
<evidence type="ECO:0000256" key="1">
    <source>
        <dbReference type="ARBA" id="ARBA00022448"/>
    </source>
</evidence>
<evidence type="ECO:0000256" key="7">
    <source>
        <dbReference type="ARBA" id="ARBA00022801"/>
    </source>
</evidence>
<feature type="chain" id="PRO_5044825907" description="ABC transporter domain-containing protein" evidence="14">
    <location>
        <begin position="33"/>
        <end position="816"/>
    </location>
</feature>
<evidence type="ECO:0000256" key="10">
    <source>
        <dbReference type="ARBA" id="ARBA00022884"/>
    </source>
</evidence>
<dbReference type="Pfam" id="PF12848">
    <property type="entry name" value="ABC_tran_Xtn"/>
    <property type="match status" value="1"/>
</dbReference>
<dbReference type="GO" id="GO:0000049">
    <property type="term" value="F:tRNA binding"/>
    <property type="evidence" value="ECO:0007669"/>
    <property type="project" value="UniProtKB-KW"/>
</dbReference>
<keyword evidence="5" id="KW-0677">Repeat</keyword>
<dbReference type="InterPro" id="IPR017871">
    <property type="entry name" value="ABC_transporter-like_CS"/>
</dbReference>
<comment type="caution">
    <text evidence="16">The sequence shown here is derived from an EMBL/GenBank/DDBJ whole genome shotgun (WGS) entry which is preliminary data.</text>
</comment>
<keyword evidence="6" id="KW-0547">Nucleotide-binding</keyword>
<keyword evidence="9" id="KW-0810">Translation regulation</keyword>
<feature type="signal peptide" evidence="14">
    <location>
        <begin position="1"/>
        <end position="32"/>
    </location>
</feature>
<dbReference type="PANTHER" id="PTHR42855:SF1">
    <property type="entry name" value="ABC TRANSPORTER DOMAIN-CONTAINING PROTEIN"/>
    <property type="match status" value="1"/>
</dbReference>
<dbReference type="GO" id="GO:0006417">
    <property type="term" value="P:regulation of translation"/>
    <property type="evidence" value="ECO:0007669"/>
    <property type="project" value="UniProtKB-KW"/>
</dbReference>
<evidence type="ECO:0000256" key="9">
    <source>
        <dbReference type="ARBA" id="ARBA00022845"/>
    </source>
</evidence>
<dbReference type="CDD" id="cd03225">
    <property type="entry name" value="ABC_cobalt_CbiO_domain1"/>
    <property type="match status" value="1"/>
</dbReference>
<sequence length="816" mass="90675">MRIITSNIAPSSCMMMKIILPHLLSIIYSCHGAYHNTPRATFGDRGVPSPRRSSPRPPPSLPTRSSSLSSSLLIGSRGVGNSRRGISEINGDDDRRRCRRLGILTSSLADVNEEATIVSTIPSGPPAISARDITCTFDGGNTYQLQSATYNLPRGGRVGLVGRNGCGKSTFLRILAEACGGASNDEYAKNDNILYTGSVERAKSVSLAFVEQEPPSPSDVTVLDAILGITRMTTNVGNVRGGGGNNNNNNSGMVTGIDAVYEVVRRYRLASIHAASDPHEFAMSASAMDDRDGWSVLTRAEEISTRLRVRHLEDMALSSLSGGERKRVALAAALVREPDVLILDEPTNHLDLAAIRWLTDLIRDRKKMTLLTVTHDRAFLEDVCDSILELDRGQFYSYDGSYSSYLSGKEERLANEDQAYRVAKGRYKAELDWMRRQPQARQTKQKARIDAFYKLEKSTKPRVRDPSLDLGEEGQRRLGGNILKLRDVSLSFGDKKILSDFSYDFNKGDRIGIVGRNGVGKSTFIHVLTGDQAVDSGMIEAGDTVVFGKYDQMGIPFLDEAQSVLDFVKERVESSSGASMAEAPQEAMRMLKQFEFPRQRWSERVSMLSGGERRRLQLLAVLTKRPNFLILDEPTNDIDLDTLRALEGYLEEFKGVLVVVSHDRLFTDKVTNHLFVFEGNGMVKDYLGSLSDYAECLVEQEKSEDVSSSSSDIIDGDRKANYKEDKERRLERRNAIKRMKRDLSKIEPALERLRAKADEYQAKMDASADEGWTVLADLTEKLHGVNGEIEEKEMEWLELAETLESLEEEESDAASS</sequence>
<keyword evidence="8" id="KW-0067">ATP-binding</keyword>
<reference evidence="16 17" key="1">
    <citation type="submission" date="2024-10" db="EMBL/GenBank/DDBJ databases">
        <title>Updated reference genomes for cyclostephanoid diatoms.</title>
        <authorList>
            <person name="Roberts W.R."/>
            <person name="Alverson A.J."/>
        </authorList>
    </citation>
    <scope>NUCLEOTIDE SEQUENCE [LARGE SCALE GENOMIC DNA]</scope>
    <source>
        <strain evidence="16 17">AJA228-03</strain>
    </source>
</reference>
<dbReference type="AlphaFoldDB" id="A0ABD3RB42"/>
<keyword evidence="12" id="KW-0175">Coiled coil</keyword>
<evidence type="ECO:0000313" key="16">
    <source>
        <dbReference type="EMBL" id="KAL3810220.1"/>
    </source>
</evidence>
<dbReference type="Proteomes" id="UP001530377">
    <property type="component" value="Unassembled WGS sequence"/>
</dbReference>
<keyword evidence="1" id="KW-0813">Transport</keyword>
<dbReference type="InterPro" id="IPR027417">
    <property type="entry name" value="P-loop_NTPase"/>
</dbReference>
<keyword evidence="14" id="KW-0732">Signal</keyword>
<name>A0ABD3RB42_9STRA</name>
<dbReference type="Gene3D" id="3.40.50.300">
    <property type="entry name" value="P-loop containing nucleotide triphosphate hydrolases"/>
    <property type="match status" value="2"/>
</dbReference>
<protein>
    <recommendedName>
        <fullName evidence="15">ABC transporter domain-containing protein</fullName>
    </recommendedName>
</protein>
<evidence type="ECO:0000256" key="6">
    <source>
        <dbReference type="ARBA" id="ARBA00022741"/>
    </source>
</evidence>
<feature type="domain" description="ABC transporter" evidence="15">
    <location>
        <begin position="128"/>
        <end position="417"/>
    </location>
</feature>
<keyword evidence="4" id="KW-0699">rRNA-binding</keyword>